<dbReference type="InterPro" id="IPR000847">
    <property type="entry name" value="LysR_HTH_N"/>
</dbReference>
<dbReference type="GO" id="GO:0003700">
    <property type="term" value="F:DNA-binding transcription factor activity"/>
    <property type="evidence" value="ECO:0007669"/>
    <property type="project" value="InterPro"/>
</dbReference>
<evidence type="ECO:0000313" key="5">
    <source>
        <dbReference type="EMBL" id="QHN38227.1"/>
    </source>
</evidence>
<dbReference type="Gene3D" id="1.10.10.10">
    <property type="entry name" value="Winged helix-like DNA-binding domain superfamily/Winged helix DNA-binding domain"/>
    <property type="match status" value="1"/>
</dbReference>
<reference evidence="5" key="1">
    <citation type="journal article" date="2021" name="Nat. Microbiol.">
        <title>Cocultivation of an ultrasmall environmental parasitic bacterium with lytic ability against bacteria associated with wastewater foams.</title>
        <authorList>
            <person name="Batinovic S."/>
            <person name="Rose J.J.A."/>
            <person name="Ratcliffe J."/>
            <person name="Seviour R.J."/>
            <person name="Petrovski S."/>
        </authorList>
    </citation>
    <scope>NUCLEOTIDE SEQUENCE</scope>
    <source>
        <strain evidence="5">CON44</strain>
    </source>
</reference>
<dbReference type="AlphaFoldDB" id="A0A857MFB4"/>
<dbReference type="InterPro" id="IPR050950">
    <property type="entry name" value="HTH-type_LysR_regulators"/>
</dbReference>
<evidence type="ECO:0000256" key="2">
    <source>
        <dbReference type="ARBA" id="ARBA00023015"/>
    </source>
</evidence>
<comment type="similarity">
    <text evidence="1">Belongs to the LysR transcriptional regulatory family.</text>
</comment>
<name>A0A857MFB4_9ACTN</name>
<dbReference type="InterPro" id="IPR036390">
    <property type="entry name" value="WH_DNA-bd_sf"/>
</dbReference>
<dbReference type="FunFam" id="1.10.10.10:FF:000001">
    <property type="entry name" value="LysR family transcriptional regulator"/>
    <property type="match status" value="1"/>
</dbReference>
<dbReference type="PRINTS" id="PR00039">
    <property type="entry name" value="HTHLYSR"/>
</dbReference>
<dbReference type="PANTHER" id="PTHR30419">
    <property type="entry name" value="HTH-TYPE TRANSCRIPTIONAL REGULATOR YBHD"/>
    <property type="match status" value="1"/>
</dbReference>
<organism evidence="5">
    <name type="scientific">Gordonia amarae</name>
    <dbReference type="NCBI Taxonomy" id="36821"/>
    <lineage>
        <taxon>Bacteria</taxon>
        <taxon>Bacillati</taxon>
        <taxon>Actinomycetota</taxon>
        <taxon>Actinomycetes</taxon>
        <taxon>Mycobacteriales</taxon>
        <taxon>Gordoniaceae</taxon>
        <taxon>Gordonia</taxon>
    </lineage>
</organism>
<proteinExistence type="inferred from homology"/>
<dbReference type="SUPFAM" id="SSF46785">
    <property type="entry name" value="Winged helix' DNA-binding domain"/>
    <property type="match status" value="1"/>
</dbReference>
<accession>A0A857MFB4</accession>
<dbReference type="SUPFAM" id="SSF53850">
    <property type="entry name" value="Periplasmic binding protein-like II"/>
    <property type="match status" value="1"/>
</dbReference>
<dbReference type="InterPro" id="IPR005119">
    <property type="entry name" value="LysR_subst-bd"/>
</dbReference>
<dbReference type="Gene3D" id="3.40.190.290">
    <property type="match status" value="1"/>
</dbReference>
<evidence type="ECO:0000256" key="1">
    <source>
        <dbReference type="ARBA" id="ARBA00009437"/>
    </source>
</evidence>
<dbReference type="GO" id="GO:0003677">
    <property type="term" value="F:DNA binding"/>
    <property type="evidence" value="ECO:0007669"/>
    <property type="project" value="UniProtKB-KW"/>
</dbReference>
<gene>
    <name evidence="5" type="ORF">GII30_02655</name>
</gene>
<dbReference type="PROSITE" id="PS50931">
    <property type="entry name" value="HTH_LYSR"/>
    <property type="match status" value="1"/>
</dbReference>
<dbReference type="GO" id="GO:0005829">
    <property type="term" value="C:cytosol"/>
    <property type="evidence" value="ECO:0007669"/>
    <property type="project" value="TreeGrafter"/>
</dbReference>
<dbReference type="Pfam" id="PF00126">
    <property type="entry name" value="HTH_1"/>
    <property type="match status" value="1"/>
</dbReference>
<dbReference type="CDD" id="cd05466">
    <property type="entry name" value="PBP2_LTTR_substrate"/>
    <property type="match status" value="1"/>
</dbReference>
<dbReference type="RefSeq" id="WP_005193402.1">
    <property type="nucleotide sequence ID" value="NZ_CP045804.1"/>
</dbReference>
<keyword evidence="4" id="KW-0804">Transcription</keyword>
<dbReference type="InterPro" id="IPR036388">
    <property type="entry name" value="WH-like_DNA-bd_sf"/>
</dbReference>
<keyword evidence="2" id="KW-0805">Transcription regulation</keyword>
<dbReference type="EMBL" id="CP045810">
    <property type="protein sequence ID" value="QHN38227.1"/>
    <property type="molecule type" value="Genomic_DNA"/>
</dbReference>
<dbReference type="Pfam" id="PF03466">
    <property type="entry name" value="LysR_substrate"/>
    <property type="match status" value="1"/>
</dbReference>
<protein>
    <submittedName>
        <fullName evidence="5">LysR family transcriptional regulator</fullName>
    </submittedName>
</protein>
<evidence type="ECO:0000256" key="4">
    <source>
        <dbReference type="ARBA" id="ARBA00023163"/>
    </source>
</evidence>
<keyword evidence="3" id="KW-0238">DNA-binding</keyword>
<evidence type="ECO:0000256" key="3">
    <source>
        <dbReference type="ARBA" id="ARBA00023125"/>
    </source>
</evidence>
<sequence length="288" mass="30200">MEIRQTEYFLAVVDNQGVSGAATALGISEPTVSQALRTLERELGIPLFHRVGRGMVPTAAGRRLIGPARQLLRDVRMVGQLQGSGGGLAGRLDILAFPATVSGQLTDLLAEFCVAHPSVPVRLGLLDAESEVDSMIAEGHCEFVVCTPRTAGDRLTQVEIGEQEYVVVYPAGTDVPAEPIPLSDLPPVPMTLASARYTIANEISTAMPRGSGGPPVAAITDHPETRLAMVRAGMGGTVMERAVAETAGDAVDVYTASPRFAYPLVIAFDEATLSPAGQAFVAIIRGAL</sequence>